<organism evidence="1 2">
    <name type="scientific">Paeniglutamicibacter sulfureus</name>
    <dbReference type="NCBI Taxonomy" id="43666"/>
    <lineage>
        <taxon>Bacteria</taxon>
        <taxon>Bacillati</taxon>
        <taxon>Actinomycetota</taxon>
        <taxon>Actinomycetes</taxon>
        <taxon>Micrococcales</taxon>
        <taxon>Micrococcaceae</taxon>
        <taxon>Paeniglutamicibacter</taxon>
    </lineage>
</organism>
<sequence>MNQLGRDNTPRWSEVTQAVKRHKPSELLPKLASMAATLDNYSHDISRGSISPWAIAALARESILYGSEMRSKPVTEKTLPRLFNLFNTAGRTDGRSRRDLQLIMGAYMYEQIKFQVSPLYEIARTYLLFVDQQLDDSRLPQRDWHDVFGMSLQERMQAVFAIAVAMEENGGQISSTDGILPDDLAGKIGLTNEQFERTINDLTTTIQHARDAFAQKNELGELQKRFAVSPLARYPLIDLQNGSLVAPQHFYILQTMTIGNLFYRGTETWEGFSEELGKRVEAYTGLQLGYAGFDQVIPEIDYGTKSPMLSIDWFAQIEDTVLLIECKSAKISADAIAGSTRIDTVLENCIGRARKQIKTSSELILSEHPKFHEIPKDLKQIGLIVTAEPIHCANAKDFHGHLTDPGIPCLAVSLRELESLTALGATRMVQVICDIVNDSGEQEPWSVQNAINKSLKPEEIPENRLILKAYERFVLPNLPHSEQIGTGWSEHGRSAHIGG</sequence>
<keyword evidence="2" id="KW-1185">Reference proteome</keyword>
<proteinExistence type="predicted"/>
<name>A0ABU2BLS3_9MICC</name>
<dbReference type="Proteomes" id="UP001183817">
    <property type="component" value="Unassembled WGS sequence"/>
</dbReference>
<reference evidence="1 2" key="1">
    <citation type="submission" date="2023-07" db="EMBL/GenBank/DDBJ databases">
        <title>Sequencing the genomes of 1000 actinobacteria strains.</title>
        <authorList>
            <person name="Klenk H.-P."/>
        </authorList>
    </citation>
    <scope>NUCLEOTIDE SEQUENCE [LARGE SCALE GENOMIC DNA]</scope>
    <source>
        <strain evidence="1 2">DSM 20167</strain>
    </source>
</reference>
<comment type="caution">
    <text evidence="1">The sequence shown here is derived from an EMBL/GenBank/DDBJ whole genome shotgun (WGS) entry which is preliminary data.</text>
</comment>
<protein>
    <recommendedName>
        <fullName evidence="3">NERD domain-containing protein</fullName>
    </recommendedName>
</protein>
<gene>
    <name evidence="1" type="ORF">J2S64_002610</name>
</gene>
<evidence type="ECO:0000313" key="1">
    <source>
        <dbReference type="EMBL" id="MDR7358919.1"/>
    </source>
</evidence>
<accession>A0ABU2BLS3</accession>
<dbReference type="RefSeq" id="WP_310291042.1">
    <property type="nucleotide sequence ID" value="NZ_BAAAWO010000001.1"/>
</dbReference>
<dbReference type="EMBL" id="JAVDYI010000001">
    <property type="protein sequence ID" value="MDR7358919.1"/>
    <property type="molecule type" value="Genomic_DNA"/>
</dbReference>
<evidence type="ECO:0008006" key="3">
    <source>
        <dbReference type="Google" id="ProtNLM"/>
    </source>
</evidence>
<evidence type="ECO:0000313" key="2">
    <source>
        <dbReference type="Proteomes" id="UP001183817"/>
    </source>
</evidence>